<proteinExistence type="predicted"/>
<keyword evidence="1" id="KW-0175">Coiled coil</keyword>
<dbReference type="EMBL" id="BKCJ010476287">
    <property type="protein sequence ID" value="GFA72621.1"/>
    <property type="molecule type" value="Genomic_DNA"/>
</dbReference>
<reference evidence="2" key="1">
    <citation type="journal article" date="2019" name="Sci. Rep.">
        <title>Draft genome of Tanacetum cinerariifolium, the natural source of mosquito coil.</title>
        <authorList>
            <person name="Yamashiro T."/>
            <person name="Shiraishi A."/>
            <person name="Satake H."/>
            <person name="Nakayama K."/>
        </authorList>
    </citation>
    <scope>NUCLEOTIDE SEQUENCE</scope>
</reference>
<accession>A0A699K591</accession>
<name>A0A699K591_TANCI</name>
<evidence type="ECO:0008006" key="3">
    <source>
        <dbReference type="Google" id="ProtNLM"/>
    </source>
</evidence>
<evidence type="ECO:0000256" key="1">
    <source>
        <dbReference type="SAM" id="Coils"/>
    </source>
</evidence>
<organism evidence="2">
    <name type="scientific">Tanacetum cinerariifolium</name>
    <name type="common">Dalmatian daisy</name>
    <name type="synonym">Chrysanthemum cinerariifolium</name>
    <dbReference type="NCBI Taxonomy" id="118510"/>
    <lineage>
        <taxon>Eukaryota</taxon>
        <taxon>Viridiplantae</taxon>
        <taxon>Streptophyta</taxon>
        <taxon>Embryophyta</taxon>
        <taxon>Tracheophyta</taxon>
        <taxon>Spermatophyta</taxon>
        <taxon>Magnoliopsida</taxon>
        <taxon>eudicotyledons</taxon>
        <taxon>Gunneridae</taxon>
        <taxon>Pentapetalae</taxon>
        <taxon>asterids</taxon>
        <taxon>campanulids</taxon>
        <taxon>Asterales</taxon>
        <taxon>Asteraceae</taxon>
        <taxon>Asteroideae</taxon>
        <taxon>Anthemideae</taxon>
        <taxon>Anthemidinae</taxon>
        <taxon>Tanacetum</taxon>
    </lineage>
</organism>
<protein>
    <recommendedName>
        <fullName evidence="3">Integrase, catalytic region, zinc finger, CCHC-type, peptidase aspartic, catalytic</fullName>
    </recommendedName>
</protein>
<evidence type="ECO:0000313" key="2">
    <source>
        <dbReference type="EMBL" id="GFA72621.1"/>
    </source>
</evidence>
<gene>
    <name evidence="2" type="ORF">Tci_644593</name>
</gene>
<sequence length="623" mass="72680">MSNTNNTIQTQTSNTLHNAIMEAGGKDRLPMLAPGNYVQWKSRIKRYIDTKPNHELIHYCLKNPPYKYTWADKVVLISEGSSKTTTERYMENYKNFSQDIRDQQNAKVEAVQIILTRIDNDIYSTVDACPNACEMWNQCDVTNHQVNAQFLLQLQPEWQRFMTLVKQSQEGRHYDESEDQELEAHYIYMAQIQEVTPDVADDSGPIFDIETLQKVPNNDHYNVFTIECEHPEQSESVNDTYPIEQDEHNVIIDSLDMSYDREQIDQNDDDDDLANERDLLASLIKKLKCKINDSKNRNKFLETSNKVLVDKLKGEIKDFKTKNKSLESSNNHFKEANNKLSETNELMYKDLKKFQAELDRRNDVKYASKINKLNQTISDMKKELFAHQETISILSQAKEAQIKLYETHEDKELDKVIALENKVKVLDNIVYSQSVQTINMLNRNCKTSFAKPDFLKKAQRANPHLYDIGCYNDNLALMLAPESDEVIRFENESRSKLSDLIRPFDYERLNNLYDLFVPQREKSSAQRYFLERSKISHTLVNNKNSIESFNKQTTLLEKRLDESISYDQKCKSSKELFKIKRSVATIFDGVERCKQTIAKRTYFGHIDPFIQNTIEANFCPGIR</sequence>
<feature type="non-terminal residue" evidence="2">
    <location>
        <position position="623"/>
    </location>
</feature>
<feature type="coiled-coil region" evidence="1">
    <location>
        <begin position="284"/>
        <end position="346"/>
    </location>
</feature>
<comment type="caution">
    <text evidence="2">The sequence shown here is derived from an EMBL/GenBank/DDBJ whole genome shotgun (WGS) entry which is preliminary data.</text>
</comment>
<dbReference type="AlphaFoldDB" id="A0A699K591"/>